<accession>A0A3B0A798</accession>
<comment type="caution">
    <text evidence="5">The sequence shown here is derived from an EMBL/GenBank/DDBJ whole genome shotgun (WGS) entry which is preliminary data.</text>
</comment>
<name>A0A3B0A798_9ACTN</name>
<dbReference type="Proteomes" id="UP000279968">
    <property type="component" value="Unassembled WGS sequence"/>
</dbReference>
<proteinExistence type="predicted"/>
<dbReference type="InterPro" id="IPR051081">
    <property type="entry name" value="HTH_MetalResp_TranReg"/>
</dbReference>
<dbReference type="InterPro" id="IPR001845">
    <property type="entry name" value="HTH_ArsR_DNA-bd_dom"/>
</dbReference>
<dbReference type="Pfam" id="PF01022">
    <property type="entry name" value="HTH_5"/>
    <property type="match status" value="1"/>
</dbReference>
<evidence type="ECO:0000256" key="1">
    <source>
        <dbReference type="ARBA" id="ARBA00023015"/>
    </source>
</evidence>
<keyword evidence="1" id="KW-0805">Transcription regulation</keyword>
<evidence type="ECO:0000259" key="4">
    <source>
        <dbReference type="PROSITE" id="PS50987"/>
    </source>
</evidence>
<dbReference type="RefSeq" id="WP_120780273.1">
    <property type="nucleotide sequence ID" value="NZ_JBHLUP010000002.1"/>
</dbReference>
<reference evidence="5 6" key="1">
    <citation type="journal article" date="2015" name="Int. J. Syst. Evol. Microbiol.">
        <title>Micromonospora costi sp. nov., isolated from a leaf of Costus speciosus.</title>
        <authorList>
            <person name="Thawai C."/>
        </authorList>
    </citation>
    <scope>NUCLEOTIDE SEQUENCE [LARGE SCALE GENOMIC DNA]</scope>
    <source>
        <strain evidence="5 6">CS1-12</strain>
    </source>
</reference>
<keyword evidence="6" id="KW-1185">Reference proteome</keyword>
<protein>
    <submittedName>
        <fullName evidence="5">ArsR family transcriptional regulator</fullName>
    </submittedName>
</protein>
<dbReference type="EMBL" id="RBAN01000002">
    <property type="protein sequence ID" value="RKN56090.1"/>
    <property type="molecule type" value="Genomic_DNA"/>
</dbReference>
<dbReference type="CDD" id="cd00090">
    <property type="entry name" value="HTH_ARSR"/>
    <property type="match status" value="1"/>
</dbReference>
<feature type="domain" description="HTH arsR-type" evidence="4">
    <location>
        <begin position="1"/>
        <end position="103"/>
    </location>
</feature>
<dbReference type="PANTHER" id="PTHR33154:SF33">
    <property type="entry name" value="TRANSCRIPTIONAL REPRESSOR SDPR"/>
    <property type="match status" value="1"/>
</dbReference>
<dbReference type="GO" id="GO:0003677">
    <property type="term" value="F:DNA binding"/>
    <property type="evidence" value="ECO:0007669"/>
    <property type="project" value="UniProtKB-KW"/>
</dbReference>
<dbReference type="PROSITE" id="PS50987">
    <property type="entry name" value="HTH_ARSR_2"/>
    <property type="match status" value="1"/>
</dbReference>
<dbReference type="Gene3D" id="1.10.10.10">
    <property type="entry name" value="Winged helix-like DNA-binding domain superfamily/Winged helix DNA-binding domain"/>
    <property type="match status" value="1"/>
</dbReference>
<dbReference type="PANTHER" id="PTHR33154">
    <property type="entry name" value="TRANSCRIPTIONAL REGULATOR, ARSR FAMILY"/>
    <property type="match status" value="1"/>
</dbReference>
<keyword evidence="2" id="KW-0238">DNA-binding</keyword>
<dbReference type="InterPro" id="IPR036390">
    <property type="entry name" value="WH_DNA-bd_sf"/>
</dbReference>
<evidence type="ECO:0000256" key="2">
    <source>
        <dbReference type="ARBA" id="ARBA00023125"/>
    </source>
</evidence>
<gene>
    <name evidence="5" type="ORF">D7193_16220</name>
</gene>
<dbReference type="SUPFAM" id="SSF46785">
    <property type="entry name" value="Winged helix' DNA-binding domain"/>
    <property type="match status" value="1"/>
</dbReference>
<dbReference type="GO" id="GO:0003700">
    <property type="term" value="F:DNA-binding transcription factor activity"/>
    <property type="evidence" value="ECO:0007669"/>
    <property type="project" value="InterPro"/>
</dbReference>
<dbReference type="NCBIfam" id="NF033788">
    <property type="entry name" value="HTH_metalloreg"/>
    <property type="match status" value="1"/>
</dbReference>
<evidence type="ECO:0000313" key="6">
    <source>
        <dbReference type="Proteomes" id="UP000279968"/>
    </source>
</evidence>
<organism evidence="5 6">
    <name type="scientific">Micromonospora costi</name>
    <dbReference type="NCBI Taxonomy" id="1530042"/>
    <lineage>
        <taxon>Bacteria</taxon>
        <taxon>Bacillati</taxon>
        <taxon>Actinomycetota</taxon>
        <taxon>Actinomycetes</taxon>
        <taxon>Micromonosporales</taxon>
        <taxon>Micromonosporaceae</taxon>
        <taxon>Micromonospora</taxon>
    </lineage>
</organism>
<dbReference type="PRINTS" id="PR00778">
    <property type="entry name" value="HTHARSR"/>
</dbReference>
<evidence type="ECO:0000256" key="3">
    <source>
        <dbReference type="ARBA" id="ARBA00023163"/>
    </source>
</evidence>
<dbReference type="InterPro" id="IPR036388">
    <property type="entry name" value="WH-like_DNA-bd_sf"/>
</dbReference>
<keyword evidence="3" id="KW-0804">Transcription</keyword>
<sequence length="103" mass="11945">MTADVFTVLAEPTRRRILDHLRLGERSVGDLVDTLGVSQPAVSKHLRVLRESGFVTCRTAAQQRIYRIDVRPLRAVDGWLDPYRQLWTRHLDALERHLDSQEQ</sequence>
<dbReference type="InterPro" id="IPR011991">
    <property type="entry name" value="ArsR-like_HTH"/>
</dbReference>
<dbReference type="OrthoDB" id="9806976at2"/>
<dbReference type="AlphaFoldDB" id="A0A3B0A798"/>
<dbReference type="SMART" id="SM00418">
    <property type="entry name" value="HTH_ARSR"/>
    <property type="match status" value="1"/>
</dbReference>
<evidence type="ECO:0000313" key="5">
    <source>
        <dbReference type="EMBL" id="RKN56090.1"/>
    </source>
</evidence>